<dbReference type="AlphaFoldDB" id="A0AAD5QFQ7"/>
<evidence type="ECO:0000313" key="1">
    <source>
        <dbReference type="EMBL" id="KAJ1349572.1"/>
    </source>
</evidence>
<evidence type="ECO:0000313" key="2">
    <source>
        <dbReference type="Proteomes" id="UP001196413"/>
    </source>
</evidence>
<comment type="caution">
    <text evidence="1">The sequence shown here is derived from an EMBL/GenBank/DDBJ whole genome shotgun (WGS) entry which is preliminary data.</text>
</comment>
<organism evidence="1 2">
    <name type="scientific">Parelaphostrongylus tenuis</name>
    <name type="common">Meningeal worm</name>
    <dbReference type="NCBI Taxonomy" id="148309"/>
    <lineage>
        <taxon>Eukaryota</taxon>
        <taxon>Metazoa</taxon>
        <taxon>Ecdysozoa</taxon>
        <taxon>Nematoda</taxon>
        <taxon>Chromadorea</taxon>
        <taxon>Rhabditida</taxon>
        <taxon>Rhabditina</taxon>
        <taxon>Rhabditomorpha</taxon>
        <taxon>Strongyloidea</taxon>
        <taxon>Metastrongylidae</taxon>
        <taxon>Parelaphostrongylus</taxon>
    </lineage>
</organism>
<reference evidence="1" key="1">
    <citation type="submission" date="2021-06" db="EMBL/GenBank/DDBJ databases">
        <title>Parelaphostrongylus tenuis whole genome reference sequence.</title>
        <authorList>
            <person name="Garwood T.J."/>
            <person name="Larsen P.A."/>
            <person name="Fountain-Jones N.M."/>
            <person name="Garbe J.R."/>
            <person name="Macchietto M.G."/>
            <person name="Kania S.A."/>
            <person name="Gerhold R.W."/>
            <person name="Richards J.E."/>
            <person name="Wolf T.M."/>
        </authorList>
    </citation>
    <scope>NUCLEOTIDE SEQUENCE</scope>
    <source>
        <strain evidence="1">MNPRO001-30</strain>
        <tissue evidence="1">Meninges</tissue>
    </source>
</reference>
<proteinExistence type="predicted"/>
<sequence>MRVCRQEMERVKLSFMMLCVLVDSSWSIFDKVVTLDIALVKVILALSQSLPTSLMRDGQTLIVRCVYCGT</sequence>
<keyword evidence="2" id="KW-1185">Reference proteome</keyword>
<accession>A0AAD5QFQ7</accession>
<dbReference type="Proteomes" id="UP001196413">
    <property type="component" value="Unassembled WGS sequence"/>
</dbReference>
<gene>
    <name evidence="1" type="ORF">KIN20_005163</name>
</gene>
<dbReference type="EMBL" id="JAHQIW010000690">
    <property type="protein sequence ID" value="KAJ1349572.1"/>
    <property type="molecule type" value="Genomic_DNA"/>
</dbReference>
<name>A0AAD5QFQ7_PARTN</name>
<protein>
    <submittedName>
        <fullName evidence="1">Uncharacterized protein</fullName>
    </submittedName>
</protein>